<comment type="caution">
    <text evidence="3">The sequence shown here is derived from an EMBL/GenBank/DDBJ whole genome shotgun (WGS) entry which is preliminary data.</text>
</comment>
<accession>A0A0C2N2J3</accession>
<dbReference type="Proteomes" id="UP000031668">
    <property type="component" value="Unassembled WGS sequence"/>
</dbReference>
<reference evidence="3 4" key="1">
    <citation type="journal article" date="2014" name="Genome Biol. Evol.">
        <title>The genome of the myxosporean Thelohanellus kitauei shows adaptations to nutrient acquisition within its fish host.</title>
        <authorList>
            <person name="Yang Y."/>
            <person name="Xiong J."/>
            <person name="Zhou Z."/>
            <person name="Huo F."/>
            <person name="Miao W."/>
            <person name="Ran C."/>
            <person name="Liu Y."/>
            <person name="Zhang J."/>
            <person name="Feng J."/>
            <person name="Wang M."/>
            <person name="Wang M."/>
            <person name="Wang L."/>
            <person name="Yao B."/>
        </authorList>
    </citation>
    <scope>NUCLEOTIDE SEQUENCE [LARGE SCALE GENOMIC DNA]</scope>
    <source>
        <strain evidence="3">Wuqing</strain>
    </source>
</reference>
<keyword evidence="4" id="KW-1185">Reference proteome</keyword>
<evidence type="ECO:0000313" key="3">
    <source>
        <dbReference type="EMBL" id="KII73841.1"/>
    </source>
</evidence>
<proteinExistence type="predicted"/>
<evidence type="ECO:0000313" key="4">
    <source>
        <dbReference type="Proteomes" id="UP000031668"/>
    </source>
</evidence>
<dbReference type="InterPro" id="IPR000742">
    <property type="entry name" value="EGF"/>
</dbReference>
<feature type="domain" description="EGF-like" evidence="1 2">
    <location>
        <begin position="205"/>
        <end position="216"/>
    </location>
</feature>
<dbReference type="AlphaFoldDB" id="A0A0C2N2J3"/>
<sequence length="270" mass="31028">MKSFNPYANDKIYVYSSDFLHLFGLRVNILPKNPRVYIYVSFHIFITLLNEDIGHIVLEIEEHNKQDSRSLLHLVSTINDIDDPGVGQQYYLWAAFTIFDNSTKPFQDIHLKIYESKDFDPEGKNIMPDKLYDSTTYIYHKESDDFNITLFTKIECDDITDYSSASSRDVPRCCNNFGIHLDPHPNSNLRCGRRTCVVSGDSRKCNCTQGYNGTYCEISENIQTSKLYDLLPAEALPLTTGVELFTTEMETSTITDEYLETTEGNKDIQI</sequence>
<dbReference type="PROSITE" id="PS00022">
    <property type="entry name" value="EGF_1"/>
    <property type="match status" value="1"/>
</dbReference>
<dbReference type="OrthoDB" id="283575at2759"/>
<organism evidence="3 4">
    <name type="scientific">Thelohanellus kitauei</name>
    <name type="common">Myxosporean</name>
    <dbReference type="NCBI Taxonomy" id="669202"/>
    <lineage>
        <taxon>Eukaryota</taxon>
        <taxon>Metazoa</taxon>
        <taxon>Cnidaria</taxon>
        <taxon>Myxozoa</taxon>
        <taxon>Myxosporea</taxon>
        <taxon>Bivalvulida</taxon>
        <taxon>Platysporina</taxon>
        <taxon>Myxobolidae</taxon>
        <taxon>Thelohanellus</taxon>
    </lineage>
</organism>
<dbReference type="PROSITE" id="PS01186">
    <property type="entry name" value="EGF_2"/>
    <property type="match status" value="1"/>
</dbReference>
<evidence type="ECO:0000259" key="2">
    <source>
        <dbReference type="PROSITE" id="PS01186"/>
    </source>
</evidence>
<gene>
    <name evidence="3" type="ORF">RF11_08212</name>
</gene>
<evidence type="ECO:0000259" key="1">
    <source>
        <dbReference type="PROSITE" id="PS00022"/>
    </source>
</evidence>
<name>A0A0C2N2J3_THEKT</name>
<protein>
    <recommendedName>
        <fullName evidence="1 2">EGF-like domain-containing protein</fullName>
    </recommendedName>
</protein>
<dbReference type="EMBL" id="JWZT01000640">
    <property type="protein sequence ID" value="KII73841.1"/>
    <property type="molecule type" value="Genomic_DNA"/>
</dbReference>